<evidence type="ECO:0000256" key="2">
    <source>
        <dbReference type="ARBA" id="ARBA00007749"/>
    </source>
</evidence>
<keyword evidence="8" id="KW-1185">Reference proteome</keyword>
<dbReference type="PANTHER" id="PTHR42978:SF7">
    <property type="entry name" value="METALLO-HYDROLASE RV2300C-RELATED"/>
    <property type="match status" value="1"/>
</dbReference>
<dbReference type="GO" id="GO:0046872">
    <property type="term" value="F:metal ion binding"/>
    <property type="evidence" value="ECO:0007669"/>
    <property type="project" value="UniProtKB-KW"/>
</dbReference>
<evidence type="ECO:0000313" key="8">
    <source>
        <dbReference type="Proteomes" id="UP000501534"/>
    </source>
</evidence>
<dbReference type="SUPFAM" id="SSF56281">
    <property type="entry name" value="Metallo-hydrolase/oxidoreductase"/>
    <property type="match status" value="1"/>
</dbReference>
<dbReference type="SMART" id="SM00849">
    <property type="entry name" value="Lactamase_B"/>
    <property type="match status" value="1"/>
</dbReference>
<proteinExistence type="inferred from homology"/>
<name>A0A6M4H4M0_9PROT</name>
<evidence type="ECO:0000313" key="7">
    <source>
        <dbReference type="EMBL" id="QJR12887.1"/>
    </source>
</evidence>
<dbReference type="RefSeq" id="WP_171095479.1">
    <property type="nucleotide sequence ID" value="NZ_CP053069.1"/>
</dbReference>
<dbReference type="EC" id="3.1.1.81" evidence="7"/>
<reference evidence="7 8" key="1">
    <citation type="submission" date="2020-04" db="EMBL/GenBank/DDBJ databases">
        <title>Usitatibacter rugosus gen. nov., sp. nov. and Usitatibacter palustris sp. nov., novel members of Usitatibacteraceae fam. nov. within the order Nitrosomonadales isolated from soil.</title>
        <authorList>
            <person name="Huber K.J."/>
            <person name="Neumann-Schaal M."/>
            <person name="Geppert A."/>
            <person name="Luckner M."/>
            <person name="Wanner G."/>
            <person name="Overmann J."/>
        </authorList>
    </citation>
    <scope>NUCLEOTIDE SEQUENCE [LARGE SCALE GENOMIC DNA]</scope>
    <source>
        <strain evidence="7 8">0125_3</strain>
    </source>
</reference>
<gene>
    <name evidence="7" type="primary">aiiA</name>
    <name evidence="7" type="ORF">DSM104443_03981</name>
</gene>
<keyword evidence="3" id="KW-0479">Metal-binding</keyword>
<evidence type="ECO:0000256" key="4">
    <source>
        <dbReference type="ARBA" id="ARBA00022801"/>
    </source>
</evidence>
<keyword evidence="4 7" id="KW-0378">Hydrolase</keyword>
<evidence type="ECO:0000259" key="6">
    <source>
        <dbReference type="SMART" id="SM00849"/>
    </source>
</evidence>
<evidence type="ECO:0000256" key="1">
    <source>
        <dbReference type="ARBA" id="ARBA00001947"/>
    </source>
</evidence>
<organism evidence="7 8">
    <name type="scientific">Usitatibacter rugosus</name>
    <dbReference type="NCBI Taxonomy" id="2732067"/>
    <lineage>
        <taxon>Bacteria</taxon>
        <taxon>Pseudomonadati</taxon>
        <taxon>Pseudomonadota</taxon>
        <taxon>Betaproteobacteria</taxon>
        <taxon>Nitrosomonadales</taxon>
        <taxon>Usitatibacteraceae</taxon>
        <taxon>Usitatibacter</taxon>
    </lineage>
</organism>
<dbReference type="InterPro" id="IPR036866">
    <property type="entry name" value="RibonucZ/Hydroxyglut_hydro"/>
</dbReference>
<dbReference type="GO" id="GO:0102007">
    <property type="term" value="F:acyl-L-homoserine-lactone lactonohydrolase activity"/>
    <property type="evidence" value="ECO:0007669"/>
    <property type="project" value="UniProtKB-EC"/>
</dbReference>
<sequence>MLPVHELYAIRYATREARRSANFLGGDPHDAPMPMDYFLWVARSPERTIVIDTGFTREVAAQRKRTYLREPIEGLKLLGMDPEKIEDVIVTHFHYDHVGGYRWFPNARFHVQDDEMRYATGRHMCHTRFNHGYDVADVEGMIRLVFQGRVQFTEGSADPFPGISIHRIGGHTAGMQCVRVNTRRGWVVLASDTSHYYEHFEEGRVFGTVFNVSEALEGYDTLRSLASSPQHIIPGHDPLVMQRYPTVVPEFIVRLDQPPG</sequence>
<dbReference type="Gene3D" id="3.60.15.10">
    <property type="entry name" value="Ribonuclease Z/Hydroxyacylglutathione hydrolase-like"/>
    <property type="match status" value="1"/>
</dbReference>
<accession>A0A6M4H4M0</accession>
<dbReference type="PANTHER" id="PTHR42978">
    <property type="entry name" value="QUORUM-QUENCHING LACTONASE YTNP-RELATED-RELATED"/>
    <property type="match status" value="1"/>
</dbReference>
<dbReference type="InterPro" id="IPR001279">
    <property type="entry name" value="Metallo-B-lactamas"/>
</dbReference>
<dbReference type="EMBL" id="CP053069">
    <property type="protein sequence ID" value="QJR12887.1"/>
    <property type="molecule type" value="Genomic_DNA"/>
</dbReference>
<comment type="similarity">
    <text evidence="2">Belongs to the metallo-beta-lactamase superfamily.</text>
</comment>
<dbReference type="AlphaFoldDB" id="A0A6M4H4M0"/>
<dbReference type="KEGG" id="uru:DSM104443_03981"/>
<dbReference type="Proteomes" id="UP000501534">
    <property type="component" value="Chromosome"/>
</dbReference>
<evidence type="ECO:0000256" key="3">
    <source>
        <dbReference type="ARBA" id="ARBA00022723"/>
    </source>
</evidence>
<feature type="domain" description="Metallo-beta-lactamase" evidence="6">
    <location>
        <begin position="36"/>
        <end position="236"/>
    </location>
</feature>
<evidence type="ECO:0000256" key="5">
    <source>
        <dbReference type="ARBA" id="ARBA00022833"/>
    </source>
</evidence>
<dbReference type="CDD" id="cd07729">
    <property type="entry name" value="AHL_lactonase_MBL-fold"/>
    <property type="match status" value="1"/>
</dbReference>
<keyword evidence="5" id="KW-0862">Zinc</keyword>
<protein>
    <submittedName>
        <fullName evidence="7">N-acyl homoserine lactonase</fullName>
        <ecNumber evidence="7">3.1.1.81</ecNumber>
    </submittedName>
</protein>
<dbReference type="InterPro" id="IPR051013">
    <property type="entry name" value="MBL_superfamily_lactonases"/>
</dbReference>
<comment type="cofactor">
    <cofactor evidence="1">
        <name>Zn(2+)</name>
        <dbReference type="ChEBI" id="CHEBI:29105"/>
    </cofactor>
</comment>
<dbReference type="Pfam" id="PF00753">
    <property type="entry name" value="Lactamase_B"/>
    <property type="match status" value="1"/>
</dbReference>